<evidence type="ECO:0000313" key="3">
    <source>
        <dbReference type="Proteomes" id="UP000294919"/>
    </source>
</evidence>
<evidence type="ECO:0000313" key="2">
    <source>
        <dbReference type="EMBL" id="TCO74780.1"/>
    </source>
</evidence>
<feature type="transmembrane region" description="Helical" evidence="1">
    <location>
        <begin position="88"/>
        <end position="106"/>
    </location>
</feature>
<keyword evidence="1" id="KW-1133">Transmembrane helix</keyword>
<organism evidence="2 3">
    <name type="scientific">Marinisporobacter balticus</name>
    <dbReference type="NCBI Taxonomy" id="2018667"/>
    <lineage>
        <taxon>Bacteria</taxon>
        <taxon>Bacillati</taxon>
        <taxon>Bacillota</taxon>
        <taxon>Clostridia</taxon>
        <taxon>Peptostreptococcales</taxon>
        <taxon>Thermotaleaceae</taxon>
        <taxon>Marinisporobacter</taxon>
    </lineage>
</organism>
<accession>A0A4V2SBA8</accession>
<feature type="transmembrane region" description="Helical" evidence="1">
    <location>
        <begin position="7"/>
        <end position="24"/>
    </location>
</feature>
<reference evidence="2 3" key="1">
    <citation type="submission" date="2019-03" db="EMBL/GenBank/DDBJ databases">
        <title>Genomic Encyclopedia of Type Strains, Phase IV (KMG-IV): sequencing the most valuable type-strain genomes for metagenomic binning, comparative biology and taxonomic classification.</title>
        <authorList>
            <person name="Goeker M."/>
        </authorList>
    </citation>
    <scope>NUCLEOTIDE SEQUENCE [LARGE SCALE GENOMIC DNA]</scope>
    <source>
        <strain evidence="2 3">DSM 102940</strain>
    </source>
</reference>
<dbReference type="AlphaFoldDB" id="A0A4V2SBA8"/>
<keyword evidence="1" id="KW-0472">Membrane</keyword>
<proteinExistence type="predicted"/>
<keyword evidence="1" id="KW-0812">Transmembrane</keyword>
<feature type="transmembrane region" description="Helical" evidence="1">
    <location>
        <begin position="44"/>
        <end position="67"/>
    </location>
</feature>
<name>A0A4V2SBA8_9FIRM</name>
<protein>
    <submittedName>
        <fullName evidence="2">Uncharacterized protein</fullName>
    </submittedName>
</protein>
<dbReference type="EMBL" id="SLWV01000011">
    <property type="protein sequence ID" value="TCO74780.1"/>
    <property type="molecule type" value="Genomic_DNA"/>
</dbReference>
<evidence type="ECO:0000256" key="1">
    <source>
        <dbReference type="SAM" id="Phobius"/>
    </source>
</evidence>
<keyword evidence="3" id="KW-1185">Reference proteome</keyword>
<sequence length="109" mass="12999">MIDVDIRVKIFISMFFSGLILYHSNETELILGLVKLKVPYEIGFMIQLATLFLLVFMGEMKDTIYVIQLRGFKKQPVRTYYGQIYFKRKDYIIMNIFLMMTVLFVYNGR</sequence>
<dbReference type="Proteomes" id="UP000294919">
    <property type="component" value="Unassembled WGS sequence"/>
</dbReference>
<dbReference type="OrthoDB" id="1707244at2"/>
<gene>
    <name evidence="2" type="ORF">EV214_11142</name>
</gene>
<dbReference type="RefSeq" id="WP_132245076.1">
    <property type="nucleotide sequence ID" value="NZ_SLWV01000011.1"/>
</dbReference>
<comment type="caution">
    <text evidence="2">The sequence shown here is derived from an EMBL/GenBank/DDBJ whole genome shotgun (WGS) entry which is preliminary data.</text>
</comment>